<feature type="transmembrane region" description="Helical" evidence="5">
    <location>
        <begin position="76"/>
        <end position="97"/>
    </location>
</feature>
<dbReference type="EMBL" id="JACXIZ010000013">
    <property type="protein sequence ID" value="MBD2844898.1"/>
    <property type="molecule type" value="Genomic_DNA"/>
</dbReference>
<dbReference type="InterPro" id="IPR051533">
    <property type="entry name" value="WaaL-like"/>
</dbReference>
<name>A0A927BT18_9BACL</name>
<evidence type="ECO:0000313" key="7">
    <source>
        <dbReference type="EMBL" id="MBD2844898.1"/>
    </source>
</evidence>
<dbReference type="PANTHER" id="PTHR37422:SF23">
    <property type="entry name" value="TEICHURONIC ACID BIOSYNTHESIS PROTEIN TUAE"/>
    <property type="match status" value="1"/>
</dbReference>
<evidence type="ECO:0000256" key="1">
    <source>
        <dbReference type="ARBA" id="ARBA00004141"/>
    </source>
</evidence>
<feature type="transmembrane region" description="Helical" evidence="5">
    <location>
        <begin position="415"/>
        <end position="434"/>
    </location>
</feature>
<dbReference type="Proteomes" id="UP000621560">
    <property type="component" value="Unassembled WGS sequence"/>
</dbReference>
<evidence type="ECO:0000256" key="3">
    <source>
        <dbReference type="ARBA" id="ARBA00022989"/>
    </source>
</evidence>
<feature type="transmembrane region" description="Helical" evidence="5">
    <location>
        <begin position="40"/>
        <end position="64"/>
    </location>
</feature>
<dbReference type="PANTHER" id="PTHR37422">
    <property type="entry name" value="TEICHURONIC ACID BIOSYNTHESIS PROTEIN TUAE"/>
    <property type="match status" value="1"/>
</dbReference>
<keyword evidence="4 5" id="KW-0472">Membrane</keyword>
<feature type="transmembrane region" description="Helical" evidence="5">
    <location>
        <begin position="324"/>
        <end position="343"/>
    </location>
</feature>
<proteinExistence type="predicted"/>
<feature type="domain" description="O-antigen ligase-related" evidence="6">
    <location>
        <begin position="219"/>
        <end position="423"/>
    </location>
</feature>
<feature type="transmembrane region" description="Helical" evidence="5">
    <location>
        <begin position="109"/>
        <end position="126"/>
    </location>
</feature>
<feature type="transmembrane region" description="Helical" evidence="5">
    <location>
        <begin position="235"/>
        <end position="251"/>
    </location>
</feature>
<evidence type="ECO:0000313" key="8">
    <source>
        <dbReference type="Proteomes" id="UP000621560"/>
    </source>
</evidence>
<accession>A0A927BT18</accession>
<dbReference type="AlphaFoldDB" id="A0A927BT18"/>
<evidence type="ECO:0000256" key="2">
    <source>
        <dbReference type="ARBA" id="ARBA00022692"/>
    </source>
</evidence>
<evidence type="ECO:0000259" key="6">
    <source>
        <dbReference type="Pfam" id="PF04932"/>
    </source>
</evidence>
<feature type="transmembrane region" description="Helical" evidence="5">
    <location>
        <begin position="282"/>
        <end position="303"/>
    </location>
</feature>
<keyword evidence="7" id="KW-0436">Ligase</keyword>
<dbReference type="RefSeq" id="WP_190916002.1">
    <property type="nucleotide sequence ID" value="NZ_JACXIZ010000013.1"/>
</dbReference>
<comment type="caution">
    <text evidence="7">The sequence shown here is derived from an EMBL/GenBank/DDBJ whole genome shotgun (WGS) entry which is preliminary data.</text>
</comment>
<comment type="subcellular location">
    <subcellularLocation>
        <location evidence="1">Membrane</location>
        <topology evidence="1">Multi-pass membrane protein</topology>
    </subcellularLocation>
</comment>
<evidence type="ECO:0000256" key="4">
    <source>
        <dbReference type="ARBA" id="ARBA00023136"/>
    </source>
</evidence>
<feature type="transmembrane region" description="Helical" evidence="5">
    <location>
        <begin position="188"/>
        <end position="205"/>
    </location>
</feature>
<reference evidence="7" key="1">
    <citation type="submission" date="2020-09" db="EMBL/GenBank/DDBJ databases">
        <title>A novel bacterium of genus Paenibacillus, isolated from South China Sea.</title>
        <authorList>
            <person name="Huang H."/>
            <person name="Mo K."/>
            <person name="Hu Y."/>
        </authorList>
    </citation>
    <scope>NUCLEOTIDE SEQUENCE</scope>
    <source>
        <strain evidence="7">IB182496</strain>
    </source>
</reference>
<sequence>MFGLNRRYGLERANLAAAALGAVLLLSAWEGGLFFEEASYRLAVVLAAGAALACLAVLACQPIGRRSSGIPSKASVLASTCVMPLALAGAYALHLLSRPLSDELTAEQAVRWGSYFLFAVLLRASIGWTGGRRHLASALMAATLGTTIAALAGWLGWRGVAHAVLWTDDPQISAAGARLGGPFQYPNMLGAVAGALLLWHAAMLAKARRTRTYGLAFALVSLSAATLLLTESRGAWLTTLCGAAAAWLAMPRTQRTVWLLRLSAAALAASAAVQVLEEPGRLRLDTAAAAACLAALAGAWLAWPGKLELASRRIGLPGAGARGGFAALALGLGTCMLGAAWLAQRPRLLGRSGAGGYETASSRLHYYRDAWRLIRESWWFGEGGGAWALQYEGVRTLPYVSTEVHSGYLNLALELGMTGLAAVLLWLAAVLAALWRKDRQVIPAVVVLLSHAAFDFDMSYGYYWLLLLTLTIYGLTGGEAGMAGEQVGRSAIGGLSIRQGERRNML</sequence>
<dbReference type="Pfam" id="PF04932">
    <property type="entry name" value="Wzy_C"/>
    <property type="match status" value="1"/>
</dbReference>
<feature type="transmembrane region" description="Helical" evidence="5">
    <location>
        <begin position="212"/>
        <end position="229"/>
    </location>
</feature>
<protein>
    <submittedName>
        <fullName evidence="7">O-antigen ligase family protein</fullName>
    </submittedName>
</protein>
<keyword evidence="8" id="KW-1185">Reference proteome</keyword>
<gene>
    <name evidence="7" type="ORF">IDH44_06835</name>
</gene>
<dbReference type="GO" id="GO:0016874">
    <property type="term" value="F:ligase activity"/>
    <property type="evidence" value="ECO:0007669"/>
    <property type="project" value="UniProtKB-KW"/>
</dbReference>
<dbReference type="InterPro" id="IPR007016">
    <property type="entry name" value="O-antigen_ligase-rel_domated"/>
</dbReference>
<feature type="transmembrane region" description="Helical" evidence="5">
    <location>
        <begin position="138"/>
        <end position="157"/>
    </location>
</feature>
<keyword evidence="3 5" id="KW-1133">Transmembrane helix</keyword>
<feature type="transmembrane region" description="Helical" evidence="5">
    <location>
        <begin position="258"/>
        <end position="276"/>
    </location>
</feature>
<organism evidence="7 8">
    <name type="scientific">Paenibacillus sabuli</name>
    <dbReference type="NCBI Taxonomy" id="2772509"/>
    <lineage>
        <taxon>Bacteria</taxon>
        <taxon>Bacillati</taxon>
        <taxon>Bacillota</taxon>
        <taxon>Bacilli</taxon>
        <taxon>Bacillales</taxon>
        <taxon>Paenibacillaceae</taxon>
        <taxon>Paenibacillus</taxon>
    </lineage>
</organism>
<feature type="transmembrane region" description="Helical" evidence="5">
    <location>
        <begin position="462"/>
        <end position="482"/>
    </location>
</feature>
<dbReference type="GO" id="GO:0016020">
    <property type="term" value="C:membrane"/>
    <property type="evidence" value="ECO:0007669"/>
    <property type="project" value="UniProtKB-SubCell"/>
</dbReference>
<evidence type="ECO:0000256" key="5">
    <source>
        <dbReference type="SAM" id="Phobius"/>
    </source>
</evidence>
<keyword evidence="2 5" id="KW-0812">Transmembrane</keyword>